<keyword evidence="1 5" id="KW-0489">Methyltransferase</keyword>
<evidence type="ECO:0000313" key="5">
    <source>
        <dbReference type="EMBL" id="RVW21103.1"/>
    </source>
</evidence>
<protein>
    <submittedName>
        <fullName evidence="5">Salicylate carboxymethyltransferase</fullName>
    </submittedName>
</protein>
<evidence type="ECO:0000256" key="3">
    <source>
        <dbReference type="ARBA" id="ARBA00022723"/>
    </source>
</evidence>
<dbReference type="GO" id="GO:0008168">
    <property type="term" value="F:methyltransferase activity"/>
    <property type="evidence" value="ECO:0007669"/>
    <property type="project" value="UniProtKB-KW"/>
</dbReference>
<dbReference type="Gene3D" id="3.40.50.150">
    <property type="entry name" value="Vaccinia Virus protein VP39"/>
    <property type="match status" value="2"/>
</dbReference>
<dbReference type="AlphaFoldDB" id="A0A438CCX2"/>
<dbReference type="InterPro" id="IPR005299">
    <property type="entry name" value="MeTrfase_7"/>
</dbReference>
<dbReference type="PANTHER" id="PTHR31009">
    <property type="entry name" value="S-ADENOSYL-L-METHIONINE:CARBOXYL METHYLTRANSFERASE FAMILY PROTEIN"/>
    <property type="match status" value="1"/>
</dbReference>
<dbReference type="Pfam" id="PF03492">
    <property type="entry name" value="Methyltransf_7"/>
    <property type="match status" value="3"/>
</dbReference>
<keyword evidence="3" id="KW-0479">Metal-binding</keyword>
<dbReference type="GO" id="GO:0032259">
    <property type="term" value="P:methylation"/>
    <property type="evidence" value="ECO:0007669"/>
    <property type="project" value="UniProtKB-KW"/>
</dbReference>
<keyword evidence="4" id="KW-0460">Magnesium</keyword>
<dbReference type="GO" id="GO:0046872">
    <property type="term" value="F:metal ion binding"/>
    <property type="evidence" value="ECO:0007669"/>
    <property type="project" value="UniProtKB-KW"/>
</dbReference>
<evidence type="ECO:0000256" key="2">
    <source>
        <dbReference type="ARBA" id="ARBA00022679"/>
    </source>
</evidence>
<dbReference type="InterPro" id="IPR042086">
    <property type="entry name" value="MeTrfase_capping"/>
</dbReference>
<proteinExistence type="predicted"/>
<dbReference type="EMBL" id="QGNW01002314">
    <property type="protein sequence ID" value="RVW21103.1"/>
    <property type="molecule type" value="Genomic_DNA"/>
</dbReference>
<evidence type="ECO:0000256" key="1">
    <source>
        <dbReference type="ARBA" id="ARBA00022603"/>
    </source>
</evidence>
<evidence type="ECO:0000313" key="6">
    <source>
        <dbReference type="Proteomes" id="UP000288805"/>
    </source>
</evidence>
<evidence type="ECO:0000256" key="4">
    <source>
        <dbReference type="ARBA" id="ARBA00022842"/>
    </source>
</evidence>
<dbReference type="SUPFAM" id="SSF53335">
    <property type="entry name" value="S-adenosyl-L-methionine-dependent methyltransferases"/>
    <property type="match status" value="2"/>
</dbReference>
<keyword evidence="2 5" id="KW-0808">Transferase</keyword>
<dbReference type="InterPro" id="IPR029063">
    <property type="entry name" value="SAM-dependent_MTases_sf"/>
</dbReference>
<sequence length="498" mass="55730">MIGEAITNLFCNNFTASLCIVDLGCSSRPNTFFAVLEVVTTVDKVRKKMDRQLPEIQALPQQKSSFCPFFFQSPLVVHYLSKKKACKLVSIVHEVPQGLESNKGNIYMASSSPPRVLKAYYEQFQRDFSMFLRCRSEELLEGGSMVLTFLGRRSDNPSSKECCYIWELLAVALNDMVAEGLIDEEKMDSFNIPQYAPSPTEVKYAHKDCGYNVAKLIRAVTEPLLVSHFGDGIIEEVFNRQEGRDGSSSSSLHEGRKWGYQLHTKLTTSEKSNILDKAHYPGSHINLYCNNFPASLCIADLGCSSGPNTFFAVLEIVATVDKVLKKMGHQLPEIQVFLNDLLGNDFNTIFKSLPKFQKDLEKTTGAGAESCFVTGVPVVQSFIKKKACQLEVSIVHQVPQGLESNKGNIYMASSSPPCLLKAYYEQFQSDFSLFLRCRSAELQEGGSMVLTFLGRRSEDPSSKECCYIWELLAVALNDMVAEVHIRFLHALMLPICMH</sequence>
<comment type="caution">
    <text evidence="5">The sequence shown here is derived from an EMBL/GenBank/DDBJ whole genome shotgun (WGS) entry which is preliminary data.</text>
</comment>
<gene>
    <name evidence="5" type="primary">SAMT_6</name>
    <name evidence="5" type="ORF">CK203_114793</name>
</gene>
<reference evidence="5 6" key="1">
    <citation type="journal article" date="2018" name="PLoS Genet.">
        <title>Population sequencing reveals clonal diversity and ancestral inbreeding in the grapevine cultivar Chardonnay.</title>
        <authorList>
            <person name="Roach M.J."/>
            <person name="Johnson D.L."/>
            <person name="Bohlmann J."/>
            <person name="van Vuuren H.J."/>
            <person name="Jones S.J."/>
            <person name="Pretorius I.S."/>
            <person name="Schmidt S.A."/>
            <person name="Borneman A.R."/>
        </authorList>
    </citation>
    <scope>NUCLEOTIDE SEQUENCE [LARGE SCALE GENOMIC DNA]</scope>
    <source>
        <strain evidence="6">cv. Chardonnay</strain>
        <tissue evidence="5">Leaf</tissue>
    </source>
</reference>
<accession>A0A438CCX2</accession>
<dbReference type="Proteomes" id="UP000288805">
    <property type="component" value="Unassembled WGS sequence"/>
</dbReference>
<organism evidence="5 6">
    <name type="scientific">Vitis vinifera</name>
    <name type="common">Grape</name>
    <dbReference type="NCBI Taxonomy" id="29760"/>
    <lineage>
        <taxon>Eukaryota</taxon>
        <taxon>Viridiplantae</taxon>
        <taxon>Streptophyta</taxon>
        <taxon>Embryophyta</taxon>
        <taxon>Tracheophyta</taxon>
        <taxon>Spermatophyta</taxon>
        <taxon>Magnoliopsida</taxon>
        <taxon>eudicotyledons</taxon>
        <taxon>Gunneridae</taxon>
        <taxon>Pentapetalae</taxon>
        <taxon>rosids</taxon>
        <taxon>Vitales</taxon>
        <taxon>Vitaceae</taxon>
        <taxon>Viteae</taxon>
        <taxon>Vitis</taxon>
    </lineage>
</organism>
<dbReference type="Gene3D" id="1.10.1200.270">
    <property type="entry name" value="Methyltransferase, alpha-helical capping domain"/>
    <property type="match status" value="2"/>
</dbReference>
<name>A0A438CCX2_VITVI</name>